<organism evidence="2 3">
    <name type="scientific">Linum trigynum</name>
    <dbReference type="NCBI Taxonomy" id="586398"/>
    <lineage>
        <taxon>Eukaryota</taxon>
        <taxon>Viridiplantae</taxon>
        <taxon>Streptophyta</taxon>
        <taxon>Embryophyta</taxon>
        <taxon>Tracheophyta</taxon>
        <taxon>Spermatophyta</taxon>
        <taxon>Magnoliopsida</taxon>
        <taxon>eudicotyledons</taxon>
        <taxon>Gunneridae</taxon>
        <taxon>Pentapetalae</taxon>
        <taxon>rosids</taxon>
        <taxon>fabids</taxon>
        <taxon>Malpighiales</taxon>
        <taxon>Linaceae</taxon>
        <taxon>Linum</taxon>
    </lineage>
</organism>
<gene>
    <name evidence="2" type="ORF">LTRI10_LOCUS16922</name>
</gene>
<dbReference type="AlphaFoldDB" id="A0AAV2DN69"/>
<evidence type="ECO:0000313" key="2">
    <source>
        <dbReference type="EMBL" id="CAL1375101.1"/>
    </source>
</evidence>
<evidence type="ECO:0000313" key="3">
    <source>
        <dbReference type="Proteomes" id="UP001497516"/>
    </source>
</evidence>
<reference evidence="2 3" key="1">
    <citation type="submission" date="2024-04" db="EMBL/GenBank/DDBJ databases">
        <authorList>
            <person name="Fracassetti M."/>
        </authorList>
    </citation>
    <scope>NUCLEOTIDE SEQUENCE [LARGE SCALE GENOMIC DNA]</scope>
</reference>
<dbReference type="Proteomes" id="UP001497516">
    <property type="component" value="Chromosome 3"/>
</dbReference>
<keyword evidence="3" id="KW-1185">Reference proteome</keyword>
<dbReference type="EMBL" id="OZ034816">
    <property type="protein sequence ID" value="CAL1375101.1"/>
    <property type="molecule type" value="Genomic_DNA"/>
</dbReference>
<accession>A0AAV2DN69</accession>
<evidence type="ECO:0000256" key="1">
    <source>
        <dbReference type="SAM" id="MobiDB-lite"/>
    </source>
</evidence>
<feature type="region of interest" description="Disordered" evidence="1">
    <location>
        <begin position="1"/>
        <end position="31"/>
    </location>
</feature>
<sequence>MIFGQEQGDVGIPGQKAAAAAGTREDEAAPTFVSRRTTVLTRTTRVQVRLTGEDDVELVSRRTAVQ</sequence>
<name>A0AAV2DN69_9ROSI</name>
<proteinExistence type="predicted"/>
<protein>
    <submittedName>
        <fullName evidence="2">Uncharacterized protein</fullName>
    </submittedName>
</protein>